<reference evidence="3" key="2">
    <citation type="submission" date="2023-04" db="EMBL/GenBank/DDBJ databases">
        <authorList>
            <person name="Bruccoleri R.E."/>
            <person name="Oakeley E.J."/>
            <person name="Faust A.-M."/>
            <person name="Dessus-Babus S."/>
            <person name="Altorfer M."/>
            <person name="Burckhardt D."/>
            <person name="Oertli M."/>
            <person name="Naumann U."/>
            <person name="Petersen F."/>
            <person name="Wong J."/>
        </authorList>
    </citation>
    <scope>NUCLEOTIDE SEQUENCE</scope>
    <source>
        <strain evidence="3">GSM-AAB239-AS_SAM_17_03QT</strain>
        <tissue evidence="3">Leaf</tissue>
    </source>
</reference>
<dbReference type="Proteomes" id="UP001140949">
    <property type="component" value="Unassembled WGS sequence"/>
</dbReference>
<keyword evidence="4" id="KW-1185">Reference proteome</keyword>
<name>A0AAX6GD49_IRIPA</name>
<dbReference type="AlphaFoldDB" id="A0AAX6GD49"/>
<evidence type="ECO:0000313" key="4">
    <source>
        <dbReference type="Proteomes" id="UP001140949"/>
    </source>
</evidence>
<evidence type="ECO:0000313" key="2">
    <source>
        <dbReference type="EMBL" id="KAJ6825989.1"/>
    </source>
</evidence>
<evidence type="ECO:0000313" key="3">
    <source>
        <dbReference type="EMBL" id="KAJ6826225.1"/>
    </source>
</evidence>
<dbReference type="EMBL" id="JANAVB010021000">
    <property type="protein sequence ID" value="KAJ6826225.1"/>
    <property type="molecule type" value="Genomic_DNA"/>
</dbReference>
<accession>A0AAX6GD49</accession>
<comment type="caution">
    <text evidence="3">The sequence shown here is derived from an EMBL/GenBank/DDBJ whole genome shotgun (WGS) entry which is preliminary data.</text>
</comment>
<protein>
    <submittedName>
        <fullName evidence="3">Uncharacterized protein</fullName>
    </submittedName>
</protein>
<reference evidence="3" key="1">
    <citation type="journal article" date="2023" name="GigaByte">
        <title>Genome assembly of the bearded iris, Iris pallida Lam.</title>
        <authorList>
            <person name="Bruccoleri R.E."/>
            <person name="Oakeley E.J."/>
            <person name="Faust A.M.E."/>
            <person name="Altorfer M."/>
            <person name="Dessus-Babus S."/>
            <person name="Burckhardt D."/>
            <person name="Oertli M."/>
            <person name="Naumann U."/>
            <person name="Petersen F."/>
            <person name="Wong J."/>
        </authorList>
    </citation>
    <scope>NUCLEOTIDE SEQUENCE</scope>
    <source>
        <strain evidence="3">GSM-AAB239-AS_SAM_17_03QT</strain>
    </source>
</reference>
<dbReference type="EMBL" id="JANAVB010021288">
    <property type="protein sequence ID" value="KAJ6825989.1"/>
    <property type="molecule type" value="Genomic_DNA"/>
</dbReference>
<dbReference type="EMBL" id="JANAVB010042419">
    <property type="protein sequence ID" value="KAJ6794446.1"/>
    <property type="molecule type" value="Genomic_DNA"/>
</dbReference>
<proteinExistence type="predicted"/>
<gene>
    <name evidence="1" type="ORF">M6B38_232610</name>
    <name evidence="3" type="ORF">M6B38_372420</name>
    <name evidence="2" type="ORF">M6B38_374505</name>
</gene>
<organism evidence="3 4">
    <name type="scientific">Iris pallida</name>
    <name type="common">Sweet iris</name>
    <dbReference type="NCBI Taxonomy" id="29817"/>
    <lineage>
        <taxon>Eukaryota</taxon>
        <taxon>Viridiplantae</taxon>
        <taxon>Streptophyta</taxon>
        <taxon>Embryophyta</taxon>
        <taxon>Tracheophyta</taxon>
        <taxon>Spermatophyta</taxon>
        <taxon>Magnoliopsida</taxon>
        <taxon>Liliopsida</taxon>
        <taxon>Asparagales</taxon>
        <taxon>Iridaceae</taxon>
        <taxon>Iridoideae</taxon>
        <taxon>Irideae</taxon>
        <taxon>Iris</taxon>
    </lineage>
</organism>
<sequence>MAMVAVGVLKAGCGKKCRGRAADMVVEEGGDWGDDCGGVGRARVARSATVAGLRGLGVCSGDDGW</sequence>
<evidence type="ECO:0000313" key="1">
    <source>
        <dbReference type="EMBL" id="KAJ6794446.1"/>
    </source>
</evidence>